<evidence type="ECO:0000313" key="3">
    <source>
        <dbReference type="Proteomes" id="UP001066276"/>
    </source>
</evidence>
<name>A0AAV7QFH7_PLEWA</name>
<comment type="caution">
    <text evidence="2">The sequence shown here is derived from an EMBL/GenBank/DDBJ whole genome shotgun (WGS) entry which is preliminary data.</text>
</comment>
<accession>A0AAV7QFH7</accession>
<dbReference type="EMBL" id="JANPWB010000010">
    <property type="protein sequence ID" value="KAJ1139276.1"/>
    <property type="molecule type" value="Genomic_DNA"/>
</dbReference>
<keyword evidence="3" id="KW-1185">Reference proteome</keyword>
<dbReference type="AlphaFoldDB" id="A0AAV7QFH7"/>
<gene>
    <name evidence="2" type="ORF">NDU88_005651</name>
</gene>
<feature type="compositionally biased region" description="Polar residues" evidence="1">
    <location>
        <begin position="34"/>
        <end position="45"/>
    </location>
</feature>
<organism evidence="2 3">
    <name type="scientific">Pleurodeles waltl</name>
    <name type="common">Iberian ribbed newt</name>
    <dbReference type="NCBI Taxonomy" id="8319"/>
    <lineage>
        <taxon>Eukaryota</taxon>
        <taxon>Metazoa</taxon>
        <taxon>Chordata</taxon>
        <taxon>Craniata</taxon>
        <taxon>Vertebrata</taxon>
        <taxon>Euteleostomi</taxon>
        <taxon>Amphibia</taxon>
        <taxon>Batrachia</taxon>
        <taxon>Caudata</taxon>
        <taxon>Salamandroidea</taxon>
        <taxon>Salamandridae</taxon>
        <taxon>Pleurodelinae</taxon>
        <taxon>Pleurodeles</taxon>
    </lineage>
</organism>
<evidence type="ECO:0000313" key="2">
    <source>
        <dbReference type="EMBL" id="KAJ1139276.1"/>
    </source>
</evidence>
<dbReference type="Proteomes" id="UP001066276">
    <property type="component" value="Chromosome 6"/>
</dbReference>
<feature type="region of interest" description="Disordered" evidence="1">
    <location>
        <begin position="1"/>
        <end position="112"/>
    </location>
</feature>
<feature type="compositionally biased region" description="Pro residues" evidence="1">
    <location>
        <begin position="1"/>
        <end position="10"/>
    </location>
</feature>
<sequence length="158" mass="16888">MVSRGLPPPESETTPRAGQGSWLTKGPKPLPQTCYWQHSMHVQSQPPLPEAHQRKWGNSVSWRDGGGKGDEGTEQSSKSAKSAEACEPSLEDKGRPWTANGNGSYSARLPPASQAVFSNNPNRLETETVNGIGCILKLSRDRGSAFKMCAAGGAGEVR</sequence>
<reference evidence="2" key="1">
    <citation type="journal article" date="2022" name="bioRxiv">
        <title>Sequencing and chromosome-scale assembly of the giantPleurodeles waltlgenome.</title>
        <authorList>
            <person name="Brown T."/>
            <person name="Elewa A."/>
            <person name="Iarovenko S."/>
            <person name="Subramanian E."/>
            <person name="Araus A.J."/>
            <person name="Petzold A."/>
            <person name="Susuki M."/>
            <person name="Suzuki K.-i.T."/>
            <person name="Hayashi T."/>
            <person name="Toyoda A."/>
            <person name="Oliveira C."/>
            <person name="Osipova E."/>
            <person name="Leigh N.D."/>
            <person name="Simon A."/>
            <person name="Yun M.H."/>
        </authorList>
    </citation>
    <scope>NUCLEOTIDE SEQUENCE</scope>
    <source>
        <strain evidence="2">20211129_DDA</strain>
        <tissue evidence="2">Liver</tissue>
    </source>
</reference>
<evidence type="ECO:0000256" key="1">
    <source>
        <dbReference type="SAM" id="MobiDB-lite"/>
    </source>
</evidence>
<proteinExistence type="predicted"/>
<protein>
    <submittedName>
        <fullName evidence="2">Uncharacterized protein</fullName>
    </submittedName>
</protein>